<dbReference type="Proteomes" id="UP000055060">
    <property type="component" value="Unassembled WGS sequence"/>
</dbReference>
<gene>
    <name evidence="2" type="ORF">LARV_03396</name>
</gene>
<feature type="transmembrane region" description="Helical" evidence="1">
    <location>
        <begin position="26"/>
        <end position="44"/>
    </location>
</feature>
<dbReference type="InterPro" id="IPR001872">
    <property type="entry name" value="Peptidase_A8"/>
</dbReference>
<dbReference type="GO" id="GO:0016020">
    <property type="term" value="C:membrane"/>
    <property type="evidence" value="ECO:0007669"/>
    <property type="project" value="InterPro"/>
</dbReference>
<feature type="transmembrane region" description="Helical" evidence="1">
    <location>
        <begin position="145"/>
        <end position="165"/>
    </location>
</feature>
<name>A0A0S7BKB6_9CHLR</name>
<proteinExistence type="predicted"/>
<dbReference type="EMBL" id="DF967972">
    <property type="protein sequence ID" value="GAP15604.1"/>
    <property type="molecule type" value="Genomic_DNA"/>
</dbReference>
<keyword evidence="1" id="KW-1133">Transmembrane helix</keyword>
<dbReference type="STRING" id="360412.LARV_03396"/>
<keyword evidence="2" id="KW-0449">Lipoprotein</keyword>
<protein>
    <submittedName>
        <fullName evidence="2">Lipoprotein signal peptidase</fullName>
    </submittedName>
</protein>
<feature type="transmembrane region" description="Helical" evidence="1">
    <location>
        <begin position="50"/>
        <end position="70"/>
    </location>
</feature>
<keyword evidence="1" id="KW-0812">Transmembrane</keyword>
<dbReference type="GO" id="GO:0006508">
    <property type="term" value="P:proteolysis"/>
    <property type="evidence" value="ECO:0007669"/>
    <property type="project" value="InterPro"/>
</dbReference>
<evidence type="ECO:0000256" key="1">
    <source>
        <dbReference type="SAM" id="Phobius"/>
    </source>
</evidence>
<reference evidence="2" key="1">
    <citation type="submission" date="2015-07" db="EMBL/GenBank/DDBJ databases">
        <title>Draft Genome Sequences of Anaerolinea thermolimosa IMO-1, Bellilinea caldifistulae GOMI-1, Leptolinea tardivitalis YMTK-2, Levilinea saccharolytica KIBI-1,Longilinea arvoryzae KOME-1, Previously Described as Members of the Anaerolineaceae (Chloroflexi).</title>
        <authorList>
            <person name="Sekiguchi Y."/>
            <person name="Ohashi A."/>
            <person name="Matsuura N."/>
            <person name="Tourlousse M.D."/>
        </authorList>
    </citation>
    <scope>NUCLEOTIDE SEQUENCE [LARGE SCALE GENOMIC DNA]</scope>
    <source>
        <strain evidence="2">KOME-1</strain>
    </source>
</reference>
<evidence type="ECO:0000313" key="3">
    <source>
        <dbReference type="Proteomes" id="UP000055060"/>
    </source>
</evidence>
<sequence length="259" mass="29087">MCVMPVFFQKSVMIESMRFWQRTKTILVFLIEWSTFLLLEAVLGRLFRPYALVAGLLALIFFLLAGIFFSGLARRFQGRYSLLALVPIGVGLAGLDQICKLLVNAHLAEGGRIPVLPPWIALGHERNYANSWLLNSLGVENVNKAWLILFSLVILGLIGFFYDYYIAQQRGGFWPAAAFVFLSGGVLSALVDQTIWGFALDFVGLTHLVTADLKDIDLTLGIGCLLAEAVSNPRIRWRLDPHQDLRDLRAYLESRKRPS</sequence>
<keyword evidence="3" id="KW-1185">Reference proteome</keyword>
<dbReference type="GO" id="GO:0004190">
    <property type="term" value="F:aspartic-type endopeptidase activity"/>
    <property type="evidence" value="ECO:0007669"/>
    <property type="project" value="InterPro"/>
</dbReference>
<dbReference type="Pfam" id="PF01252">
    <property type="entry name" value="Peptidase_A8"/>
    <property type="match status" value="1"/>
</dbReference>
<dbReference type="OrthoDB" id="9810259at2"/>
<keyword evidence="1" id="KW-0472">Membrane</keyword>
<evidence type="ECO:0000313" key="2">
    <source>
        <dbReference type="EMBL" id="GAP15604.1"/>
    </source>
</evidence>
<feature type="transmembrane region" description="Helical" evidence="1">
    <location>
        <begin position="172"/>
        <end position="191"/>
    </location>
</feature>
<dbReference type="AlphaFoldDB" id="A0A0S7BKB6"/>
<organism evidence="2">
    <name type="scientific">Longilinea arvoryzae</name>
    <dbReference type="NCBI Taxonomy" id="360412"/>
    <lineage>
        <taxon>Bacteria</taxon>
        <taxon>Bacillati</taxon>
        <taxon>Chloroflexota</taxon>
        <taxon>Anaerolineae</taxon>
        <taxon>Anaerolineales</taxon>
        <taxon>Anaerolineaceae</taxon>
        <taxon>Longilinea</taxon>
    </lineage>
</organism>
<accession>A0A0S7BKB6</accession>